<gene>
    <name evidence="2" type="ORF">OCU04_001189</name>
</gene>
<dbReference type="Proteomes" id="UP001152300">
    <property type="component" value="Unassembled WGS sequence"/>
</dbReference>
<feature type="compositionally biased region" description="Acidic residues" evidence="1">
    <location>
        <begin position="36"/>
        <end position="53"/>
    </location>
</feature>
<feature type="region of interest" description="Disordered" evidence="1">
    <location>
        <begin position="1"/>
        <end position="53"/>
    </location>
</feature>
<protein>
    <recommendedName>
        <fullName evidence="4">ZZ-type domain-containing protein</fullName>
    </recommendedName>
</protein>
<accession>A0A9X0B0A5</accession>
<comment type="caution">
    <text evidence="2">The sequence shown here is derived from an EMBL/GenBank/DDBJ whole genome shotgun (WGS) entry which is preliminary data.</text>
</comment>
<feature type="compositionally biased region" description="Basic and acidic residues" evidence="1">
    <location>
        <begin position="24"/>
        <end position="35"/>
    </location>
</feature>
<organism evidence="2 3">
    <name type="scientific">Sclerotinia nivalis</name>
    <dbReference type="NCBI Taxonomy" id="352851"/>
    <lineage>
        <taxon>Eukaryota</taxon>
        <taxon>Fungi</taxon>
        <taxon>Dikarya</taxon>
        <taxon>Ascomycota</taxon>
        <taxon>Pezizomycotina</taxon>
        <taxon>Leotiomycetes</taxon>
        <taxon>Helotiales</taxon>
        <taxon>Sclerotiniaceae</taxon>
        <taxon>Sclerotinia</taxon>
    </lineage>
</organism>
<evidence type="ECO:0008006" key="4">
    <source>
        <dbReference type="Google" id="ProtNLM"/>
    </source>
</evidence>
<keyword evidence="3" id="KW-1185">Reference proteome</keyword>
<feature type="compositionally biased region" description="Polar residues" evidence="1">
    <location>
        <begin position="14"/>
        <end position="23"/>
    </location>
</feature>
<evidence type="ECO:0000313" key="2">
    <source>
        <dbReference type="EMBL" id="KAJ8070828.1"/>
    </source>
</evidence>
<dbReference type="EMBL" id="JAPEIS010000001">
    <property type="protein sequence ID" value="KAJ8070828.1"/>
    <property type="molecule type" value="Genomic_DNA"/>
</dbReference>
<name>A0A9X0B0A5_9HELO</name>
<evidence type="ECO:0000256" key="1">
    <source>
        <dbReference type="SAM" id="MobiDB-lite"/>
    </source>
</evidence>
<dbReference type="OrthoDB" id="448455at2759"/>
<proteinExistence type="predicted"/>
<evidence type="ECO:0000313" key="3">
    <source>
        <dbReference type="Proteomes" id="UP001152300"/>
    </source>
</evidence>
<dbReference type="AlphaFoldDB" id="A0A9X0B0A5"/>
<sequence>MDTDVNMVDPTREPQLSNLGSTDVQEHLGWEREGEREEEEGGEEIEEDDMGSEELDCDACNKSPITQWPTDLDDAGFHYCLDCPSVFLCDSCYKQQLRYHNGLDEGFWFQVCWARHEFLNAPIEGWVGVKKNVLTIGHNRILWKDWIQNVKNAWSKEMSKKD</sequence>
<reference evidence="2" key="1">
    <citation type="submission" date="2022-11" db="EMBL/GenBank/DDBJ databases">
        <title>Genome Resource of Sclerotinia nivalis Strain SnTB1, a Plant Pathogen Isolated from American Ginseng.</title>
        <authorList>
            <person name="Fan S."/>
        </authorList>
    </citation>
    <scope>NUCLEOTIDE SEQUENCE</scope>
    <source>
        <strain evidence="2">SnTB1</strain>
    </source>
</reference>